<dbReference type="CDD" id="cd13170">
    <property type="entry name" value="RanBD_NUP50"/>
    <property type="match status" value="1"/>
</dbReference>
<dbReference type="EMBL" id="JADBJN010000001">
    <property type="protein sequence ID" value="KAG5681390.1"/>
    <property type="molecule type" value="Genomic_DNA"/>
</dbReference>
<feature type="domain" description="RanBD1" evidence="1">
    <location>
        <begin position="14"/>
        <end position="94"/>
    </location>
</feature>
<dbReference type="Pfam" id="PF00638">
    <property type="entry name" value="Ran_BP1"/>
    <property type="match status" value="1"/>
</dbReference>
<protein>
    <recommendedName>
        <fullName evidence="1">RanBD1 domain-containing protein</fullName>
    </recommendedName>
</protein>
<dbReference type="AlphaFoldDB" id="A0A9J6CIJ1"/>
<evidence type="ECO:0000313" key="2">
    <source>
        <dbReference type="EMBL" id="KAG5681390.1"/>
    </source>
</evidence>
<dbReference type="SUPFAM" id="SSF50729">
    <property type="entry name" value="PH domain-like"/>
    <property type="match status" value="1"/>
</dbReference>
<keyword evidence="3" id="KW-1185">Reference proteome</keyword>
<sequence>MNLFLLLKRIVYYQKDKVDEKVQLIVRADTNLGNILLNIILQEGLPTSRLGKNNVMIVCVPTPESKPPPTPVLVRVKTGEEADELLSILEKYKKGAE</sequence>
<proteinExistence type="predicted"/>
<dbReference type="InterPro" id="IPR011993">
    <property type="entry name" value="PH-like_dom_sf"/>
</dbReference>
<reference evidence="2" key="1">
    <citation type="submission" date="2021-03" db="EMBL/GenBank/DDBJ databases">
        <title>Chromosome level genome of the anhydrobiotic midge Polypedilum vanderplanki.</title>
        <authorList>
            <person name="Yoshida Y."/>
            <person name="Kikawada T."/>
            <person name="Gusev O."/>
        </authorList>
    </citation>
    <scope>NUCLEOTIDE SEQUENCE</scope>
    <source>
        <strain evidence="2">NIAS01</strain>
        <tissue evidence="2">Whole body or cell culture</tissue>
    </source>
</reference>
<dbReference type="Gene3D" id="2.30.29.30">
    <property type="entry name" value="Pleckstrin-homology domain (PH domain)/Phosphotyrosine-binding domain (PTB)"/>
    <property type="match status" value="1"/>
</dbReference>
<evidence type="ECO:0000313" key="3">
    <source>
        <dbReference type="Proteomes" id="UP001107558"/>
    </source>
</evidence>
<name>A0A9J6CIJ1_POLVA</name>
<accession>A0A9J6CIJ1</accession>
<dbReference type="OrthoDB" id="10062131at2759"/>
<dbReference type="InterPro" id="IPR000156">
    <property type="entry name" value="Ran_bind_dom"/>
</dbReference>
<dbReference type="Proteomes" id="UP001107558">
    <property type="component" value="Chromosome 1"/>
</dbReference>
<comment type="caution">
    <text evidence="2">The sequence shown here is derived from an EMBL/GenBank/DDBJ whole genome shotgun (WGS) entry which is preliminary data.</text>
</comment>
<organism evidence="2 3">
    <name type="scientific">Polypedilum vanderplanki</name>
    <name type="common">Sleeping chironomid midge</name>
    <dbReference type="NCBI Taxonomy" id="319348"/>
    <lineage>
        <taxon>Eukaryota</taxon>
        <taxon>Metazoa</taxon>
        <taxon>Ecdysozoa</taxon>
        <taxon>Arthropoda</taxon>
        <taxon>Hexapoda</taxon>
        <taxon>Insecta</taxon>
        <taxon>Pterygota</taxon>
        <taxon>Neoptera</taxon>
        <taxon>Endopterygota</taxon>
        <taxon>Diptera</taxon>
        <taxon>Nematocera</taxon>
        <taxon>Chironomoidea</taxon>
        <taxon>Chironomidae</taxon>
        <taxon>Chironominae</taxon>
        <taxon>Polypedilum</taxon>
        <taxon>Polypedilum</taxon>
    </lineage>
</organism>
<evidence type="ECO:0000259" key="1">
    <source>
        <dbReference type="Pfam" id="PF00638"/>
    </source>
</evidence>
<gene>
    <name evidence="2" type="ORF">PVAND_010831</name>
</gene>